<evidence type="ECO:0000313" key="2">
    <source>
        <dbReference type="EMBL" id="KAG5382294.1"/>
    </source>
</evidence>
<organism evidence="2 3">
    <name type="scientific">Brassica rapa subsp. trilocularis</name>
    <dbReference type="NCBI Taxonomy" id="1813537"/>
    <lineage>
        <taxon>Eukaryota</taxon>
        <taxon>Viridiplantae</taxon>
        <taxon>Streptophyta</taxon>
        <taxon>Embryophyta</taxon>
        <taxon>Tracheophyta</taxon>
        <taxon>Spermatophyta</taxon>
        <taxon>Magnoliopsida</taxon>
        <taxon>eudicotyledons</taxon>
        <taxon>Gunneridae</taxon>
        <taxon>Pentapetalae</taxon>
        <taxon>rosids</taxon>
        <taxon>malvids</taxon>
        <taxon>Brassicales</taxon>
        <taxon>Brassicaceae</taxon>
        <taxon>Brassiceae</taxon>
        <taxon>Brassica</taxon>
    </lineage>
</organism>
<name>A0ABQ7L6T0_BRACM</name>
<feature type="signal peptide" evidence="1">
    <location>
        <begin position="1"/>
        <end position="27"/>
    </location>
</feature>
<evidence type="ECO:0000313" key="3">
    <source>
        <dbReference type="Proteomes" id="UP000823674"/>
    </source>
</evidence>
<evidence type="ECO:0000256" key="1">
    <source>
        <dbReference type="SAM" id="SignalP"/>
    </source>
</evidence>
<reference evidence="2 3" key="1">
    <citation type="submission" date="2021-03" db="EMBL/GenBank/DDBJ databases">
        <authorList>
            <person name="King G.J."/>
            <person name="Bancroft I."/>
            <person name="Baten A."/>
            <person name="Bloomfield J."/>
            <person name="Borpatragohain P."/>
            <person name="He Z."/>
            <person name="Irish N."/>
            <person name="Irwin J."/>
            <person name="Liu K."/>
            <person name="Mauleon R.P."/>
            <person name="Moore J."/>
            <person name="Morris R."/>
            <person name="Ostergaard L."/>
            <person name="Wang B."/>
            <person name="Wells R."/>
        </authorList>
    </citation>
    <scope>NUCLEOTIDE SEQUENCE [LARGE SCALE GENOMIC DNA]</scope>
    <source>
        <strain evidence="2">R-o-18</strain>
        <tissue evidence="2">Leaf</tissue>
    </source>
</reference>
<dbReference type="Proteomes" id="UP000823674">
    <property type="component" value="Chromosome A09"/>
</dbReference>
<accession>A0ABQ7L6T0</accession>
<gene>
    <name evidence="2" type="primary">A09g501540.1_BraROA</name>
    <name evidence="2" type="ORF">IGI04_033764</name>
</gene>
<dbReference type="EMBL" id="JADBGQ010000008">
    <property type="protein sequence ID" value="KAG5382294.1"/>
    <property type="molecule type" value="Genomic_DNA"/>
</dbReference>
<keyword evidence="1" id="KW-0732">Signal</keyword>
<comment type="caution">
    <text evidence="2">The sequence shown here is derived from an EMBL/GenBank/DDBJ whole genome shotgun (WGS) entry which is preliminary data.</text>
</comment>
<proteinExistence type="predicted"/>
<feature type="chain" id="PRO_5046024922" evidence="1">
    <location>
        <begin position="28"/>
        <end position="152"/>
    </location>
</feature>
<sequence>MPSQASTILHKAGFVVFMISLPLELLCKSVDSPDLLTTSPLRLHHSAPSQASDGSSQNPLGLLRLQIIGLNPVMLSSEIGLRTLNVAYGSLELLALLLVNIQNSSYRCINIAFDYQLFFRTIAMEIKVEFSFGFLHFAEHDLPFADSIFSFL</sequence>
<protein>
    <submittedName>
        <fullName evidence="2">Uncharacterized protein</fullName>
    </submittedName>
</protein>
<keyword evidence="3" id="KW-1185">Reference proteome</keyword>